<evidence type="ECO:0000256" key="13">
    <source>
        <dbReference type="ARBA" id="ARBA00022737"/>
    </source>
</evidence>
<dbReference type="FunFam" id="3.30.200.20:FF:000432">
    <property type="entry name" value="LRR receptor-like serine/threonine-protein kinase EFR"/>
    <property type="match status" value="1"/>
</dbReference>
<evidence type="ECO:0000313" key="27">
    <source>
        <dbReference type="Proteomes" id="UP000238479"/>
    </source>
</evidence>
<keyword evidence="12" id="KW-0732">Signal</keyword>
<evidence type="ECO:0000256" key="3">
    <source>
        <dbReference type="ARBA" id="ARBA00008684"/>
    </source>
</evidence>
<evidence type="ECO:0000256" key="24">
    <source>
        <dbReference type="SAM" id="Phobius"/>
    </source>
</evidence>
<name>A0A2P6SCX5_ROSCH</name>
<dbReference type="FunFam" id="3.80.10.10:FF:000275">
    <property type="entry name" value="Leucine-rich repeat receptor-like protein kinase"/>
    <property type="match status" value="1"/>
</dbReference>
<dbReference type="Proteomes" id="UP000238479">
    <property type="component" value="Chromosome 1"/>
</dbReference>
<evidence type="ECO:0000313" key="26">
    <source>
        <dbReference type="EMBL" id="PRQ56531.1"/>
    </source>
</evidence>
<dbReference type="Gene3D" id="3.30.200.20">
    <property type="entry name" value="Phosphorylase Kinase, domain 1"/>
    <property type="match status" value="1"/>
</dbReference>
<dbReference type="InterPro" id="IPR017441">
    <property type="entry name" value="Protein_kinase_ATP_BS"/>
</dbReference>
<accession>A0A2P6SCX5</accession>
<evidence type="ECO:0000256" key="19">
    <source>
        <dbReference type="ARBA" id="ARBA00023170"/>
    </source>
</evidence>
<dbReference type="FunFam" id="3.80.10.10:FF:000233">
    <property type="entry name" value="Leucine-rich repeat receptor-like protein kinase TDR"/>
    <property type="match status" value="1"/>
</dbReference>
<evidence type="ECO:0000256" key="17">
    <source>
        <dbReference type="ARBA" id="ARBA00022989"/>
    </source>
</evidence>
<dbReference type="GO" id="GO:0005524">
    <property type="term" value="F:ATP binding"/>
    <property type="evidence" value="ECO:0007669"/>
    <property type="project" value="UniProtKB-UniRule"/>
</dbReference>
<keyword evidence="7" id="KW-0723">Serine/threonine-protein kinase</keyword>
<dbReference type="PROSITE" id="PS50011">
    <property type="entry name" value="PROTEIN_KINASE_DOM"/>
    <property type="match status" value="1"/>
</dbReference>
<evidence type="ECO:0000256" key="18">
    <source>
        <dbReference type="ARBA" id="ARBA00023136"/>
    </source>
</evidence>
<keyword evidence="17 24" id="KW-1133">Transmembrane helix</keyword>
<dbReference type="Gene3D" id="3.80.10.10">
    <property type="entry name" value="Ribonuclease Inhibitor"/>
    <property type="match status" value="2"/>
</dbReference>
<keyword evidence="27" id="KW-1185">Reference proteome</keyword>
<evidence type="ECO:0000256" key="4">
    <source>
        <dbReference type="ARBA" id="ARBA00009592"/>
    </source>
</evidence>
<keyword evidence="8" id="KW-0597">Phosphoprotein</keyword>
<keyword evidence="20" id="KW-0325">Glycoprotein</keyword>
<dbReference type="GO" id="GO:0004674">
    <property type="term" value="F:protein serine/threonine kinase activity"/>
    <property type="evidence" value="ECO:0007669"/>
    <property type="project" value="UniProtKB-KW"/>
</dbReference>
<organism evidence="26 27">
    <name type="scientific">Rosa chinensis</name>
    <name type="common">China rose</name>
    <dbReference type="NCBI Taxonomy" id="74649"/>
    <lineage>
        <taxon>Eukaryota</taxon>
        <taxon>Viridiplantae</taxon>
        <taxon>Streptophyta</taxon>
        <taxon>Embryophyta</taxon>
        <taxon>Tracheophyta</taxon>
        <taxon>Spermatophyta</taxon>
        <taxon>Magnoliopsida</taxon>
        <taxon>eudicotyledons</taxon>
        <taxon>Gunneridae</taxon>
        <taxon>Pentapetalae</taxon>
        <taxon>rosids</taxon>
        <taxon>fabids</taxon>
        <taxon>Rosales</taxon>
        <taxon>Rosaceae</taxon>
        <taxon>Rosoideae</taxon>
        <taxon>Rosoideae incertae sedis</taxon>
        <taxon>Rosa</taxon>
    </lineage>
</organism>
<gene>
    <name evidence="26" type="ORF">RchiOBHm_Chr1g0337411</name>
</gene>
<evidence type="ECO:0000256" key="8">
    <source>
        <dbReference type="ARBA" id="ARBA00022553"/>
    </source>
</evidence>
<evidence type="ECO:0000256" key="23">
    <source>
        <dbReference type="PROSITE-ProRule" id="PRU10141"/>
    </source>
</evidence>
<dbReference type="SMART" id="SM00369">
    <property type="entry name" value="LRR_TYP"/>
    <property type="match status" value="4"/>
</dbReference>
<keyword evidence="18 24" id="KW-0472">Membrane</keyword>
<keyword evidence="19" id="KW-0675">Receptor</keyword>
<comment type="catalytic activity">
    <reaction evidence="21">
        <text>L-threonyl-[protein] + ATP = O-phospho-L-threonyl-[protein] + ADP + H(+)</text>
        <dbReference type="Rhea" id="RHEA:46608"/>
        <dbReference type="Rhea" id="RHEA-COMP:11060"/>
        <dbReference type="Rhea" id="RHEA-COMP:11605"/>
        <dbReference type="ChEBI" id="CHEBI:15378"/>
        <dbReference type="ChEBI" id="CHEBI:30013"/>
        <dbReference type="ChEBI" id="CHEBI:30616"/>
        <dbReference type="ChEBI" id="CHEBI:61977"/>
        <dbReference type="ChEBI" id="CHEBI:456216"/>
        <dbReference type="EC" id="2.7.11.1"/>
    </reaction>
</comment>
<keyword evidence="6" id="KW-1003">Cell membrane</keyword>
<dbReference type="SUPFAM" id="SSF56112">
    <property type="entry name" value="Protein kinase-like (PK-like)"/>
    <property type="match status" value="1"/>
</dbReference>
<evidence type="ECO:0000256" key="12">
    <source>
        <dbReference type="ARBA" id="ARBA00022729"/>
    </source>
</evidence>
<comment type="caution">
    <text evidence="26">The sequence shown here is derived from an EMBL/GenBank/DDBJ whole genome shotgun (WGS) entry which is preliminary data.</text>
</comment>
<evidence type="ECO:0000256" key="6">
    <source>
        <dbReference type="ARBA" id="ARBA00022475"/>
    </source>
</evidence>
<evidence type="ECO:0000256" key="20">
    <source>
        <dbReference type="ARBA" id="ARBA00023180"/>
    </source>
</evidence>
<dbReference type="AlphaFoldDB" id="A0A2P6SCX5"/>
<dbReference type="Gramene" id="PRQ56531">
    <property type="protein sequence ID" value="PRQ56531"/>
    <property type="gene ID" value="RchiOBHm_Chr1g0337411"/>
</dbReference>
<keyword evidence="16 23" id="KW-0067">ATP-binding</keyword>
<dbReference type="InterPro" id="IPR003591">
    <property type="entry name" value="Leu-rich_rpt_typical-subtyp"/>
</dbReference>
<keyword evidence="11 24" id="KW-0812">Transmembrane</keyword>
<keyword evidence="9" id="KW-0433">Leucine-rich repeat</keyword>
<evidence type="ECO:0000256" key="16">
    <source>
        <dbReference type="ARBA" id="ARBA00022840"/>
    </source>
</evidence>
<proteinExistence type="inferred from homology"/>
<evidence type="ECO:0000256" key="7">
    <source>
        <dbReference type="ARBA" id="ARBA00022527"/>
    </source>
</evidence>
<dbReference type="Gene3D" id="1.10.510.10">
    <property type="entry name" value="Transferase(Phosphotransferase) domain 1"/>
    <property type="match status" value="1"/>
</dbReference>
<reference evidence="26 27" key="1">
    <citation type="journal article" date="2018" name="Nat. Genet.">
        <title>The Rosa genome provides new insights in the design of modern roses.</title>
        <authorList>
            <person name="Bendahmane M."/>
        </authorList>
    </citation>
    <scope>NUCLEOTIDE SEQUENCE [LARGE SCALE GENOMIC DNA]</scope>
    <source>
        <strain evidence="27">cv. Old Blush</strain>
    </source>
</reference>
<evidence type="ECO:0000256" key="15">
    <source>
        <dbReference type="ARBA" id="ARBA00022777"/>
    </source>
</evidence>
<keyword evidence="15" id="KW-0418">Kinase</keyword>
<feature type="binding site" evidence="23">
    <location>
        <position position="597"/>
    </location>
    <ligand>
        <name>ATP</name>
        <dbReference type="ChEBI" id="CHEBI:30616"/>
    </ligand>
</feature>
<comment type="similarity">
    <text evidence="3">Belongs to the protein kinase superfamily. Ser/Thr protein kinase family.</text>
</comment>
<dbReference type="InterPro" id="IPR008271">
    <property type="entry name" value="Ser/Thr_kinase_AS"/>
</dbReference>
<dbReference type="GO" id="GO:0009791">
    <property type="term" value="P:post-embryonic development"/>
    <property type="evidence" value="ECO:0007669"/>
    <property type="project" value="UniProtKB-ARBA"/>
</dbReference>
<evidence type="ECO:0000256" key="1">
    <source>
        <dbReference type="ARBA" id="ARBA00004162"/>
    </source>
</evidence>
<evidence type="ECO:0000256" key="22">
    <source>
        <dbReference type="ARBA" id="ARBA00048679"/>
    </source>
</evidence>
<evidence type="ECO:0000256" key="9">
    <source>
        <dbReference type="ARBA" id="ARBA00022614"/>
    </source>
</evidence>
<keyword evidence="13" id="KW-0677">Repeat</keyword>
<keyword evidence="10 26" id="KW-0808">Transferase</keyword>
<evidence type="ECO:0000256" key="10">
    <source>
        <dbReference type="ARBA" id="ARBA00022679"/>
    </source>
</evidence>
<comment type="similarity">
    <text evidence="4">Belongs to the RLP family.</text>
</comment>
<dbReference type="Pfam" id="PF00560">
    <property type="entry name" value="LRR_1"/>
    <property type="match status" value="6"/>
</dbReference>
<dbReference type="EMBL" id="PDCK01000039">
    <property type="protein sequence ID" value="PRQ56531.1"/>
    <property type="molecule type" value="Genomic_DNA"/>
</dbReference>
<dbReference type="PANTHER" id="PTHR27008">
    <property type="entry name" value="OS04G0122200 PROTEIN"/>
    <property type="match status" value="1"/>
</dbReference>
<evidence type="ECO:0000256" key="14">
    <source>
        <dbReference type="ARBA" id="ARBA00022741"/>
    </source>
</evidence>
<protein>
    <recommendedName>
        <fullName evidence="5">non-specific serine/threonine protein kinase</fullName>
        <ecNumber evidence="5">2.7.11.1</ecNumber>
    </recommendedName>
</protein>
<sequence length="889" mass="98248">MESSCLVVRIWSVFMSLFPLMIITMASSNLRANKVERLSLLAFKAVVSDPLGILSSWNYSSNLCHEWRGITCGRRRPRVKVLDLRSSQLKGVLSPHIGNLSFLRTLNLRRNSFTGTIPQEVGRLSRLQVLNLGDNLFKGYIPMNISHCSNLHYLFLANNSLTGEIPIELGSLLKLQELILRRNNLIGEIPPSFGNFSSLKVLSMKENNLRGLMNSRLGKLKSLRDLSLGTNRLSGTIPPSIYNLSSIQHISVVGNQLHGTLPSGLGYTIFPKLQIFQFQMNRFSGPIPSTISNASYLSRFGISNNTFTGKVPSLARLSNLVRLEIDDNNLGNEDGELDFLSSLVNCTGLELLDINGNNFQGVLPESISNLSTKLKVMSLGRNQLRGSIPIGIGNLINLFVLSFEENLLTGPIPSSICKPSKLSSLFINHNQLSGTIPFCLRNLTWLSRLDLSFNDFEGEVPIDGVFRNSTAVCLVGNRGLCGGVTQLNLPLCCSESSDGSLFPLWTLVFSVFSLAVGSILVLCYHCCVPLYRSNKRKAKAKVTVIPLLDLSLLKLSYGDLLKATDGFSSRNLIGSGSSGSVYWGVLDQQEETIVAVKVLNLQSSRASRSFVAECKVLKSIRHRNLVKLVTACSSIDFQGNEFKALVFEFMLDGNLDEMLHYSAHTVVRVPTVQVHLNLIQRVNIAIDVANALDYLHSHFHNPIVHCDLKPSNVLLEKDMTARVCDFGLATYLPHTSSLESSSNIIRGSIGYFPPEYGMGGAVSTYGDVYSYGILLLEMLTGKRPTDDMFTDDTNLHNFVLMALPERVKEICDPLLLQEKESSTSTKPASNRNDVQNDETRRVEECLISIARIGVACSVHLPKARMEIGKVVAELRVIRDVLTGTRMLRE</sequence>
<dbReference type="PROSITE" id="PS00108">
    <property type="entry name" value="PROTEIN_KINASE_ST"/>
    <property type="match status" value="1"/>
</dbReference>
<evidence type="ECO:0000256" key="5">
    <source>
        <dbReference type="ARBA" id="ARBA00012513"/>
    </source>
</evidence>
<dbReference type="Pfam" id="PF07714">
    <property type="entry name" value="PK_Tyr_Ser-Thr"/>
    <property type="match status" value="1"/>
</dbReference>
<dbReference type="FunFam" id="1.10.510.10:FF:000358">
    <property type="entry name" value="Putative leucine-rich repeat receptor-like serine/threonine-protein kinase"/>
    <property type="match status" value="1"/>
</dbReference>
<dbReference type="InterPro" id="IPR013210">
    <property type="entry name" value="LRR_N_plant-typ"/>
</dbReference>
<evidence type="ECO:0000256" key="11">
    <source>
        <dbReference type="ARBA" id="ARBA00022692"/>
    </source>
</evidence>
<dbReference type="InterPro" id="IPR051809">
    <property type="entry name" value="Plant_receptor-like_S/T_kinase"/>
</dbReference>
<evidence type="ECO:0000256" key="21">
    <source>
        <dbReference type="ARBA" id="ARBA00047899"/>
    </source>
</evidence>
<comment type="catalytic activity">
    <reaction evidence="22">
        <text>L-seryl-[protein] + ATP = O-phospho-L-seryl-[protein] + ADP + H(+)</text>
        <dbReference type="Rhea" id="RHEA:17989"/>
        <dbReference type="Rhea" id="RHEA-COMP:9863"/>
        <dbReference type="Rhea" id="RHEA-COMP:11604"/>
        <dbReference type="ChEBI" id="CHEBI:15378"/>
        <dbReference type="ChEBI" id="CHEBI:29999"/>
        <dbReference type="ChEBI" id="CHEBI:30616"/>
        <dbReference type="ChEBI" id="CHEBI:83421"/>
        <dbReference type="ChEBI" id="CHEBI:456216"/>
        <dbReference type="EC" id="2.7.11.1"/>
    </reaction>
</comment>
<keyword evidence="14 23" id="KW-0547">Nucleotide-binding</keyword>
<evidence type="ECO:0000259" key="25">
    <source>
        <dbReference type="PROSITE" id="PS50011"/>
    </source>
</evidence>
<dbReference type="SMART" id="SM00220">
    <property type="entry name" value="S_TKc"/>
    <property type="match status" value="1"/>
</dbReference>
<dbReference type="InterPro" id="IPR011009">
    <property type="entry name" value="Kinase-like_dom_sf"/>
</dbReference>
<dbReference type="InterPro" id="IPR001245">
    <property type="entry name" value="Ser-Thr/Tyr_kinase_cat_dom"/>
</dbReference>
<feature type="transmembrane region" description="Helical" evidence="24">
    <location>
        <begin position="6"/>
        <end position="26"/>
    </location>
</feature>
<dbReference type="GO" id="GO:0005886">
    <property type="term" value="C:plasma membrane"/>
    <property type="evidence" value="ECO:0007669"/>
    <property type="project" value="UniProtKB-SubCell"/>
</dbReference>
<dbReference type="InterPro" id="IPR001611">
    <property type="entry name" value="Leu-rich_rpt"/>
</dbReference>
<dbReference type="PROSITE" id="PS00107">
    <property type="entry name" value="PROTEIN_KINASE_ATP"/>
    <property type="match status" value="1"/>
</dbReference>
<dbReference type="PANTHER" id="PTHR27008:SF499">
    <property type="entry name" value="OS06G0581500 PROTEIN"/>
    <property type="match status" value="1"/>
</dbReference>
<dbReference type="Pfam" id="PF08263">
    <property type="entry name" value="LRRNT_2"/>
    <property type="match status" value="1"/>
</dbReference>
<dbReference type="InterPro" id="IPR032675">
    <property type="entry name" value="LRR_dom_sf"/>
</dbReference>
<dbReference type="SUPFAM" id="SSF52058">
    <property type="entry name" value="L domain-like"/>
    <property type="match status" value="2"/>
</dbReference>
<comment type="subcellular location">
    <subcellularLocation>
        <location evidence="1">Cell membrane</location>
        <topology evidence="1">Single-pass membrane protein</topology>
    </subcellularLocation>
    <subcellularLocation>
        <location evidence="2">Membrane</location>
        <topology evidence="2">Single-pass type I membrane protein</topology>
    </subcellularLocation>
</comment>
<dbReference type="InterPro" id="IPR000719">
    <property type="entry name" value="Prot_kinase_dom"/>
</dbReference>
<dbReference type="EC" id="2.7.11.1" evidence="5"/>
<feature type="domain" description="Protein kinase" evidence="25">
    <location>
        <begin position="567"/>
        <end position="834"/>
    </location>
</feature>
<evidence type="ECO:0000256" key="2">
    <source>
        <dbReference type="ARBA" id="ARBA00004479"/>
    </source>
</evidence>